<gene>
    <name evidence="3" type="ORF">CON36_21765</name>
    <name evidence="2" type="ORF">H7U08_03115</name>
</gene>
<dbReference type="RefSeq" id="WP_088360966.1">
    <property type="nucleotide sequence ID" value="NZ_CP063976.1"/>
</dbReference>
<evidence type="ECO:0000313" key="4">
    <source>
        <dbReference type="Proteomes" id="UP000219922"/>
    </source>
</evidence>
<dbReference type="Proteomes" id="UP001197806">
    <property type="component" value="Unassembled WGS sequence"/>
</dbReference>
<protein>
    <submittedName>
        <fullName evidence="3">Uncharacterized protein</fullName>
    </submittedName>
</protein>
<accession>A0A9X6SX28</accession>
<dbReference type="EMBL" id="JACLPZ010000003">
    <property type="protein sequence ID" value="MBY0035575.1"/>
    <property type="molecule type" value="Genomic_DNA"/>
</dbReference>
<proteinExistence type="predicted"/>
<feature type="chain" id="PRO_5044469549" evidence="1">
    <location>
        <begin position="26"/>
        <end position="87"/>
    </location>
</feature>
<sequence length="87" mass="9700">MFKKLMIGVLATGFILTGGIGVASADVADNPVCNKIYYVGNDGEDLYSTHLCHRDGIYANYFNDGKYNWYYKGTINGMGWYQGRLAK</sequence>
<evidence type="ECO:0000256" key="1">
    <source>
        <dbReference type="SAM" id="SignalP"/>
    </source>
</evidence>
<comment type="caution">
    <text evidence="3">The sequence shown here is derived from an EMBL/GenBank/DDBJ whole genome shotgun (WGS) entry which is preliminary data.</text>
</comment>
<organism evidence="3 4">
    <name type="scientific">Bacillus cereus</name>
    <dbReference type="NCBI Taxonomy" id="1396"/>
    <lineage>
        <taxon>Bacteria</taxon>
        <taxon>Bacillati</taxon>
        <taxon>Bacillota</taxon>
        <taxon>Bacilli</taxon>
        <taxon>Bacillales</taxon>
        <taxon>Bacillaceae</taxon>
        <taxon>Bacillus</taxon>
        <taxon>Bacillus cereus group</taxon>
    </lineage>
</organism>
<reference evidence="3 4" key="1">
    <citation type="submission" date="2017-09" db="EMBL/GenBank/DDBJ databases">
        <title>Large-scale bioinformatics analysis of Bacillus genomes uncovers conserved roles of natural products in bacterial physiology.</title>
        <authorList>
            <consortium name="Agbiome Team Llc"/>
            <person name="Bleich R.M."/>
            <person name="Grubbs K.J."/>
            <person name="Santa Maria K.C."/>
            <person name="Allen S.E."/>
            <person name="Farag S."/>
            <person name="Shank E.A."/>
            <person name="Bowers A."/>
        </authorList>
    </citation>
    <scope>NUCLEOTIDE SEQUENCE [LARGE SCALE GENOMIC DNA]</scope>
    <source>
        <strain evidence="3 4">AFS092789</strain>
    </source>
</reference>
<dbReference type="AlphaFoldDB" id="A0A9X6SX28"/>
<evidence type="ECO:0000313" key="3">
    <source>
        <dbReference type="EMBL" id="PDZ96672.1"/>
    </source>
</evidence>
<name>A0A9X6SX28_BACCE</name>
<dbReference type="Proteomes" id="UP000219922">
    <property type="component" value="Unassembled WGS sequence"/>
</dbReference>
<evidence type="ECO:0000313" key="2">
    <source>
        <dbReference type="EMBL" id="MBY0035575.1"/>
    </source>
</evidence>
<keyword evidence="1" id="KW-0732">Signal</keyword>
<reference evidence="2" key="2">
    <citation type="submission" date="2020-08" db="EMBL/GenBank/DDBJ databases">
        <title>Fungal Genomes of the International Space Station.</title>
        <authorList>
            <person name="Seuylemezian A."/>
            <person name="Singh N.K."/>
            <person name="Wood J."/>
            <person name="Venkateswaran K."/>
        </authorList>
    </citation>
    <scope>NUCLEOTIDE SEQUENCE</scope>
    <source>
        <strain evidence="2">I2-B2</strain>
    </source>
</reference>
<feature type="signal peptide" evidence="1">
    <location>
        <begin position="1"/>
        <end position="25"/>
    </location>
</feature>
<dbReference type="EMBL" id="NVMX01000033">
    <property type="protein sequence ID" value="PDZ96672.1"/>
    <property type="molecule type" value="Genomic_DNA"/>
</dbReference>